<proteinExistence type="predicted"/>
<keyword evidence="3" id="KW-1185">Reference proteome</keyword>
<gene>
    <name evidence="2" type="ORF">T459_11641</name>
</gene>
<sequence length="212" mass="24829">MELEAWDLHNDPIRRFIIHCDDLGRSKFFPVSFLNDDDLEHKSSYCNDPDYLVSDHQSHELFIVAHYIIAGIDFQDGKLVFREDNLDHKFPDKTLTFDVFRLDFTNDDHVELQYLDGALRNRAFFIGSNTSFALSTTQFPKLRPNSIYFTDNQTSLYRYRKTLNCGGHDLGIYDYKDRCILSCCYPVDVDKIKRILPTPIWFPPDVDAQNIV</sequence>
<accession>A0A2G2ZMH5</accession>
<dbReference type="InterPro" id="IPR050942">
    <property type="entry name" value="F-box_BR-signaling"/>
</dbReference>
<reference evidence="2 3" key="1">
    <citation type="journal article" date="2014" name="Nat. Genet.">
        <title>Genome sequence of the hot pepper provides insights into the evolution of pungency in Capsicum species.</title>
        <authorList>
            <person name="Kim S."/>
            <person name="Park M."/>
            <person name="Yeom S.I."/>
            <person name="Kim Y.M."/>
            <person name="Lee J.M."/>
            <person name="Lee H.A."/>
            <person name="Seo E."/>
            <person name="Choi J."/>
            <person name="Cheong K."/>
            <person name="Kim K.T."/>
            <person name="Jung K."/>
            <person name="Lee G.W."/>
            <person name="Oh S.K."/>
            <person name="Bae C."/>
            <person name="Kim S.B."/>
            <person name="Lee H.Y."/>
            <person name="Kim S.Y."/>
            <person name="Kim M.S."/>
            <person name="Kang B.C."/>
            <person name="Jo Y.D."/>
            <person name="Yang H.B."/>
            <person name="Jeong H.J."/>
            <person name="Kang W.H."/>
            <person name="Kwon J.K."/>
            <person name="Shin C."/>
            <person name="Lim J.Y."/>
            <person name="Park J.H."/>
            <person name="Huh J.H."/>
            <person name="Kim J.S."/>
            <person name="Kim B.D."/>
            <person name="Cohen O."/>
            <person name="Paran I."/>
            <person name="Suh M.C."/>
            <person name="Lee S.B."/>
            <person name="Kim Y.K."/>
            <person name="Shin Y."/>
            <person name="Noh S.J."/>
            <person name="Park J."/>
            <person name="Seo Y.S."/>
            <person name="Kwon S.Y."/>
            <person name="Kim H.A."/>
            <person name="Park J.M."/>
            <person name="Kim H.J."/>
            <person name="Choi S.B."/>
            <person name="Bosland P.W."/>
            <person name="Reeves G."/>
            <person name="Jo S.H."/>
            <person name="Lee B.W."/>
            <person name="Cho H.T."/>
            <person name="Choi H.S."/>
            <person name="Lee M.S."/>
            <person name="Yu Y."/>
            <person name="Do Choi Y."/>
            <person name="Park B.S."/>
            <person name="van Deynze A."/>
            <person name="Ashrafi H."/>
            <person name="Hill T."/>
            <person name="Kim W.T."/>
            <person name="Pai H.S."/>
            <person name="Ahn H.K."/>
            <person name="Yeam I."/>
            <person name="Giovannoni J.J."/>
            <person name="Rose J.K."/>
            <person name="Sorensen I."/>
            <person name="Lee S.J."/>
            <person name="Kim R.W."/>
            <person name="Choi I.Y."/>
            <person name="Choi B.S."/>
            <person name="Lim J.S."/>
            <person name="Lee Y.H."/>
            <person name="Choi D."/>
        </authorList>
    </citation>
    <scope>NUCLEOTIDE SEQUENCE [LARGE SCALE GENOMIC DNA]</scope>
    <source>
        <strain evidence="3">cv. CM334</strain>
    </source>
</reference>
<evidence type="ECO:0000259" key="1">
    <source>
        <dbReference type="Pfam" id="PF03478"/>
    </source>
</evidence>
<comment type="caution">
    <text evidence="2">The sequence shown here is derived from an EMBL/GenBank/DDBJ whole genome shotgun (WGS) entry which is preliminary data.</text>
</comment>
<dbReference type="EMBL" id="AYRZ02000004">
    <property type="protein sequence ID" value="PHT83198.1"/>
    <property type="molecule type" value="Genomic_DNA"/>
</dbReference>
<dbReference type="PANTHER" id="PTHR44259">
    <property type="entry name" value="OS07G0183000 PROTEIN-RELATED"/>
    <property type="match status" value="1"/>
</dbReference>
<protein>
    <recommendedName>
        <fullName evidence="1">KIB1-4 beta-propeller domain-containing protein</fullName>
    </recommendedName>
</protein>
<dbReference type="OMA" id="RIEDIGC"/>
<dbReference type="Proteomes" id="UP000222542">
    <property type="component" value="Unassembled WGS sequence"/>
</dbReference>
<dbReference type="PANTHER" id="PTHR44259:SF37">
    <property type="entry name" value="DUF1618 DOMAIN-CONTAINING PROTEIN"/>
    <property type="match status" value="1"/>
</dbReference>
<evidence type="ECO:0000313" key="2">
    <source>
        <dbReference type="EMBL" id="PHT83198.1"/>
    </source>
</evidence>
<dbReference type="Pfam" id="PF03478">
    <property type="entry name" value="Beta-prop_KIB1-4"/>
    <property type="match status" value="1"/>
</dbReference>
<dbReference type="AlphaFoldDB" id="A0A2G2ZMH5"/>
<reference evidence="2 3" key="2">
    <citation type="journal article" date="2017" name="Genome Biol.">
        <title>New reference genome sequences of hot pepper reveal the massive evolution of plant disease-resistance genes by retroduplication.</title>
        <authorList>
            <person name="Kim S."/>
            <person name="Park J."/>
            <person name="Yeom S.I."/>
            <person name="Kim Y.M."/>
            <person name="Seo E."/>
            <person name="Kim K.T."/>
            <person name="Kim M.S."/>
            <person name="Lee J.M."/>
            <person name="Cheong K."/>
            <person name="Shin H.S."/>
            <person name="Kim S.B."/>
            <person name="Han K."/>
            <person name="Lee J."/>
            <person name="Park M."/>
            <person name="Lee H.A."/>
            <person name="Lee H.Y."/>
            <person name="Lee Y."/>
            <person name="Oh S."/>
            <person name="Lee J.H."/>
            <person name="Choi E."/>
            <person name="Choi E."/>
            <person name="Lee S.E."/>
            <person name="Jeon J."/>
            <person name="Kim H."/>
            <person name="Choi G."/>
            <person name="Song H."/>
            <person name="Lee J."/>
            <person name="Lee S.C."/>
            <person name="Kwon J.K."/>
            <person name="Lee H.Y."/>
            <person name="Koo N."/>
            <person name="Hong Y."/>
            <person name="Kim R.W."/>
            <person name="Kang W.H."/>
            <person name="Huh J.H."/>
            <person name="Kang B.C."/>
            <person name="Yang T.J."/>
            <person name="Lee Y.H."/>
            <person name="Bennetzen J.L."/>
            <person name="Choi D."/>
        </authorList>
    </citation>
    <scope>NUCLEOTIDE SEQUENCE [LARGE SCALE GENOMIC DNA]</scope>
    <source>
        <strain evidence="3">cv. CM334</strain>
    </source>
</reference>
<organism evidence="2 3">
    <name type="scientific">Capsicum annuum</name>
    <name type="common">Capsicum pepper</name>
    <dbReference type="NCBI Taxonomy" id="4072"/>
    <lineage>
        <taxon>Eukaryota</taxon>
        <taxon>Viridiplantae</taxon>
        <taxon>Streptophyta</taxon>
        <taxon>Embryophyta</taxon>
        <taxon>Tracheophyta</taxon>
        <taxon>Spermatophyta</taxon>
        <taxon>Magnoliopsida</taxon>
        <taxon>eudicotyledons</taxon>
        <taxon>Gunneridae</taxon>
        <taxon>Pentapetalae</taxon>
        <taxon>asterids</taxon>
        <taxon>lamiids</taxon>
        <taxon>Solanales</taxon>
        <taxon>Solanaceae</taxon>
        <taxon>Solanoideae</taxon>
        <taxon>Capsiceae</taxon>
        <taxon>Capsicum</taxon>
    </lineage>
</organism>
<evidence type="ECO:0000313" key="3">
    <source>
        <dbReference type="Proteomes" id="UP000222542"/>
    </source>
</evidence>
<dbReference type="InterPro" id="IPR005174">
    <property type="entry name" value="KIB1-4_b-propeller"/>
</dbReference>
<name>A0A2G2ZMH5_CAPAN</name>
<feature type="domain" description="KIB1-4 beta-propeller" evidence="1">
    <location>
        <begin position="41"/>
        <end position="174"/>
    </location>
</feature>
<dbReference type="Gramene" id="PHT83198">
    <property type="protein sequence ID" value="PHT83198"/>
    <property type="gene ID" value="T459_11641"/>
</dbReference>